<evidence type="ECO:0000256" key="1">
    <source>
        <dbReference type="SAM" id="SignalP"/>
    </source>
</evidence>
<keyword evidence="4" id="KW-1185">Reference proteome</keyword>
<dbReference type="Gene3D" id="2.40.160.50">
    <property type="entry name" value="membrane protein fhac: a member of the omp85/tpsb transporter family"/>
    <property type="match status" value="1"/>
</dbReference>
<evidence type="ECO:0000313" key="4">
    <source>
        <dbReference type="Proteomes" id="UP000198381"/>
    </source>
</evidence>
<protein>
    <recommendedName>
        <fullName evidence="2">Haemolysin activator HlyB C-terminal domain-containing protein</fullName>
    </recommendedName>
</protein>
<evidence type="ECO:0000313" key="3">
    <source>
        <dbReference type="EMBL" id="OXB05259.1"/>
    </source>
</evidence>
<comment type="caution">
    <text evidence="3">The sequence shown here is derived from an EMBL/GenBank/DDBJ whole genome shotgun (WGS) entry which is preliminary data.</text>
</comment>
<dbReference type="RefSeq" id="WP_165768076.1">
    <property type="nucleotide sequence ID" value="NZ_MUHD01000028.1"/>
</dbReference>
<feature type="signal peptide" evidence="1">
    <location>
        <begin position="1"/>
        <end position="18"/>
    </location>
</feature>
<name>A0ABX4CRP4_9FLAO</name>
<dbReference type="EMBL" id="MUHD01000028">
    <property type="protein sequence ID" value="OXB05259.1"/>
    <property type="molecule type" value="Genomic_DNA"/>
</dbReference>
<feature type="chain" id="PRO_5047269593" description="Haemolysin activator HlyB C-terminal domain-containing protein" evidence="1">
    <location>
        <begin position="19"/>
        <end position="565"/>
    </location>
</feature>
<dbReference type="Proteomes" id="UP000198381">
    <property type="component" value="Unassembled WGS sequence"/>
</dbReference>
<dbReference type="InterPro" id="IPR005565">
    <property type="entry name" value="Hemolysn_activator_HlyB_C"/>
</dbReference>
<dbReference type="Pfam" id="PF03865">
    <property type="entry name" value="ShlB"/>
    <property type="match status" value="1"/>
</dbReference>
<evidence type="ECO:0000259" key="2">
    <source>
        <dbReference type="Pfam" id="PF03865"/>
    </source>
</evidence>
<dbReference type="PROSITE" id="PS51257">
    <property type="entry name" value="PROKAR_LIPOPROTEIN"/>
    <property type="match status" value="1"/>
</dbReference>
<proteinExistence type="predicted"/>
<keyword evidence="1" id="KW-0732">Signal</keyword>
<accession>A0ABX4CRP4</accession>
<feature type="domain" description="Haemolysin activator HlyB C-terminal" evidence="2">
    <location>
        <begin position="248"/>
        <end position="527"/>
    </location>
</feature>
<gene>
    <name evidence="3" type="ORF">B0A81_15015</name>
</gene>
<sequence>MKQFILIFFFSLSFSCYAQSLHLTISGSNPLETQTIDSTNYSKTHKNTKSLLNEIRITSQKLSKKGYIDNQTTTATKINDSTYNTLIILKKQITSIHINIKSNNSIFNLETKKNDSIFIPYNEIENFLNKATLDAEKQGYALNKLKLENIQRKNKTIYSDLKFESEKKRTINSIIIKYQNTTKADYFPKGHLKQLNKKYTNKTFNQETLKELYTDINNYEFLNQTKYPEILFTKDSTKIYTYIEKRKANSFDGYIGFSNEESKKIRLNGYLDITLLNTLHSGEQFSLYWKSDGNQQQSFNTKIEIPYIFQSPLGIKAQLNIFKQDSTFQNTKTSIDLGYFLKYNSKIYLGYQATESSNIQNVNNSIISDYKNSFTTLTFDYKENDNSNDLFYKKATIYSTIGFGKRNTPNSPTTKTTPQLLLNLNLSYNFELNKKNYFYVNLQSQYLKSKNYIPNELFRFGGLKSIRGFAENSLQGNNVNLLLTEYRYRTSQNLYIHSILDSGLYQDQTSQTNPKKINTLFSAGIGLGLLTKNGLLKITIANGSTNKTEIKLNNSMLNINYNVKF</sequence>
<organism evidence="3 4">
    <name type="scientific">Flavobacterium plurextorum</name>
    <dbReference type="NCBI Taxonomy" id="1114867"/>
    <lineage>
        <taxon>Bacteria</taxon>
        <taxon>Pseudomonadati</taxon>
        <taxon>Bacteroidota</taxon>
        <taxon>Flavobacteriia</taxon>
        <taxon>Flavobacteriales</taxon>
        <taxon>Flavobacteriaceae</taxon>
        <taxon>Flavobacterium</taxon>
    </lineage>
</organism>
<reference evidence="3 4" key="1">
    <citation type="submission" date="2016-11" db="EMBL/GenBank/DDBJ databases">
        <title>Whole genomes of Flavobacteriaceae.</title>
        <authorList>
            <person name="Stine C."/>
            <person name="Li C."/>
            <person name="Tadesse D."/>
        </authorList>
    </citation>
    <scope>NUCLEOTIDE SEQUENCE [LARGE SCALE GENOMIC DNA]</scope>
    <source>
        <strain evidence="3 4">CCUG 60112</strain>
    </source>
</reference>